<dbReference type="Gramene" id="AET2Gv20126000.11">
    <property type="protein sequence ID" value="AET2Gv20126000.11"/>
    <property type="gene ID" value="AET2Gv20126000"/>
</dbReference>
<dbReference type="AlphaFoldDB" id="A0A453T7X6"/>
<reference evidence="2" key="1">
    <citation type="journal article" date="2014" name="Science">
        <title>Ancient hybridizations among the ancestral genomes of bread wheat.</title>
        <authorList>
            <consortium name="International Wheat Genome Sequencing Consortium,"/>
            <person name="Marcussen T."/>
            <person name="Sandve S.R."/>
            <person name="Heier L."/>
            <person name="Spannagl M."/>
            <person name="Pfeifer M."/>
            <person name="Jakobsen K.S."/>
            <person name="Wulff B.B."/>
            <person name="Steuernagel B."/>
            <person name="Mayer K.F."/>
            <person name="Olsen O.A."/>
        </authorList>
    </citation>
    <scope>NUCLEOTIDE SEQUENCE [LARGE SCALE GENOMIC DNA]</scope>
    <source>
        <strain evidence="2">cv. AL8/78</strain>
    </source>
</reference>
<keyword evidence="2" id="KW-1185">Reference proteome</keyword>
<dbReference type="Proteomes" id="UP000015105">
    <property type="component" value="Chromosome 7D"/>
</dbReference>
<dbReference type="EnsemblPlants" id="AET2Gv20126000.13">
    <property type="protein sequence ID" value="AET2Gv20126000.13"/>
    <property type="gene ID" value="AET2Gv20126000"/>
</dbReference>
<dbReference type="EnsemblPlants" id="AET2Gv20126000.9">
    <property type="protein sequence ID" value="AET2Gv20126000.9"/>
    <property type="gene ID" value="AET2Gv20126000"/>
</dbReference>
<dbReference type="EnsemblPlants" id="AET7Gv21283900.4">
    <property type="protein sequence ID" value="AET7Gv21283900.4"/>
    <property type="gene ID" value="AET7Gv21283900"/>
</dbReference>
<dbReference type="Proteomes" id="UP000015105">
    <property type="component" value="Chromosome 2D"/>
</dbReference>
<dbReference type="Gramene" id="AET7Gv21283900.4">
    <property type="protein sequence ID" value="AET7Gv21283900.4"/>
    <property type="gene ID" value="AET7Gv21283900"/>
</dbReference>
<dbReference type="Gramene" id="AET2Gv20126000.1">
    <property type="protein sequence ID" value="AET2Gv20126000.1"/>
    <property type="gene ID" value="AET2Gv20126000"/>
</dbReference>
<reference evidence="1" key="5">
    <citation type="journal article" date="2021" name="G3 (Bethesda)">
        <title>Aegilops tauschii genome assembly Aet v5.0 features greater sequence contiguity and improved annotation.</title>
        <authorList>
            <person name="Wang L."/>
            <person name="Zhu T."/>
            <person name="Rodriguez J.C."/>
            <person name="Deal K.R."/>
            <person name="Dubcovsky J."/>
            <person name="McGuire P.E."/>
            <person name="Lux T."/>
            <person name="Spannagl M."/>
            <person name="Mayer K.F.X."/>
            <person name="Baldrich P."/>
            <person name="Meyers B.C."/>
            <person name="Huo N."/>
            <person name="Gu Y.Q."/>
            <person name="Zhou H."/>
            <person name="Devos K.M."/>
            <person name="Bennetzen J.L."/>
            <person name="Unver T."/>
            <person name="Budak H."/>
            <person name="Gulick P.J."/>
            <person name="Galiba G."/>
            <person name="Kalapos B."/>
            <person name="Nelson D.R."/>
            <person name="Li P."/>
            <person name="You F.M."/>
            <person name="Luo M.C."/>
            <person name="Dvorak J."/>
        </authorList>
    </citation>
    <scope>NUCLEOTIDE SEQUENCE [LARGE SCALE GENOMIC DNA]</scope>
    <source>
        <strain evidence="1">cv. AL8/78</strain>
    </source>
</reference>
<dbReference type="Gramene" id="AET2Gv20126000.7">
    <property type="protein sequence ID" value="AET2Gv20126000.7"/>
    <property type="gene ID" value="AET2Gv20126000"/>
</dbReference>
<protein>
    <submittedName>
        <fullName evidence="1">Uncharacterized protein</fullName>
    </submittedName>
</protein>
<dbReference type="EnsemblPlants" id="AET2Gv20126000.11">
    <property type="protein sequence ID" value="AET2Gv20126000.11"/>
    <property type="gene ID" value="AET2Gv20126000"/>
</dbReference>
<dbReference type="EnsemblPlants" id="AET7Gv21283900.9">
    <property type="protein sequence ID" value="AET7Gv21283900.9"/>
    <property type="gene ID" value="AET7Gv21283900"/>
</dbReference>
<reference evidence="2" key="2">
    <citation type="journal article" date="2017" name="Nat. Plants">
        <title>The Aegilops tauschii genome reveals multiple impacts of transposons.</title>
        <authorList>
            <person name="Zhao G."/>
            <person name="Zou C."/>
            <person name="Li K."/>
            <person name="Wang K."/>
            <person name="Li T."/>
            <person name="Gao L."/>
            <person name="Zhang X."/>
            <person name="Wang H."/>
            <person name="Yang Z."/>
            <person name="Liu X."/>
            <person name="Jiang W."/>
            <person name="Mao L."/>
            <person name="Kong X."/>
            <person name="Jiao Y."/>
            <person name="Jia J."/>
        </authorList>
    </citation>
    <scope>NUCLEOTIDE SEQUENCE [LARGE SCALE GENOMIC DNA]</scope>
    <source>
        <strain evidence="2">cv. AL8/78</strain>
    </source>
</reference>
<dbReference type="Gramene" id="AET7Gv21283900.9">
    <property type="protein sequence ID" value="AET7Gv21283900.9"/>
    <property type="gene ID" value="AET7Gv21283900"/>
</dbReference>
<dbReference type="Gramene" id="AET2Gv20126000.9">
    <property type="protein sequence ID" value="AET2Gv20126000.9"/>
    <property type="gene ID" value="AET2Gv20126000"/>
</dbReference>
<dbReference type="Gramene" id="AET2Gv20126000.13">
    <property type="protein sequence ID" value="AET2Gv20126000.13"/>
    <property type="gene ID" value="AET2Gv20126000"/>
</dbReference>
<sequence length="63" mass="7231">MMLGGFSHSTGVGKLWQELLDVHSDVCFKFSWYTVDEEETVCNYYLRRCKGDKTCVALYGKKG</sequence>
<name>A0A453T7X6_AEGTS</name>
<evidence type="ECO:0000313" key="2">
    <source>
        <dbReference type="Proteomes" id="UP000015105"/>
    </source>
</evidence>
<dbReference type="EnsemblPlants" id="AET2Gv20126000.1">
    <property type="protein sequence ID" value="AET2Gv20126000.1"/>
    <property type="gene ID" value="AET2Gv20126000"/>
</dbReference>
<accession>A0A453T7X6</accession>
<dbReference type="EnsemblPlants" id="AET2Gv20126000.2">
    <property type="protein sequence ID" value="AET2Gv20126000.2"/>
    <property type="gene ID" value="AET2Gv20126000"/>
</dbReference>
<dbReference type="Gramene" id="AET2Gv20126000.5">
    <property type="protein sequence ID" value="AET2Gv20126000.5"/>
    <property type="gene ID" value="AET2Gv20126000"/>
</dbReference>
<organism evidence="1 2">
    <name type="scientific">Aegilops tauschii subsp. strangulata</name>
    <name type="common">Goatgrass</name>
    <dbReference type="NCBI Taxonomy" id="200361"/>
    <lineage>
        <taxon>Eukaryota</taxon>
        <taxon>Viridiplantae</taxon>
        <taxon>Streptophyta</taxon>
        <taxon>Embryophyta</taxon>
        <taxon>Tracheophyta</taxon>
        <taxon>Spermatophyta</taxon>
        <taxon>Magnoliopsida</taxon>
        <taxon>Liliopsida</taxon>
        <taxon>Poales</taxon>
        <taxon>Poaceae</taxon>
        <taxon>BOP clade</taxon>
        <taxon>Pooideae</taxon>
        <taxon>Triticodae</taxon>
        <taxon>Triticeae</taxon>
        <taxon>Triticinae</taxon>
        <taxon>Aegilops</taxon>
    </lineage>
</organism>
<dbReference type="Gramene" id="AET2Gv20126000.2">
    <property type="protein sequence ID" value="AET2Gv20126000.2"/>
    <property type="gene ID" value="AET2Gv20126000"/>
</dbReference>
<reference evidence="1" key="3">
    <citation type="journal article" date="2017" name="Nature">
        <title>Genome sequence of the progenitor of the wheat D genome Aegilops tauschii.</title>
        <authorList>
            <person name="Luo M.C."/>
            <person name="Gu Y.Q."/>
            <person name="Puiu D."/>
            <person name="Wang H."/>
            <person name="Twardziok S.O."/>
            <person name="Deal K.R."/>
            <person name="Huo N."/>
            <person name="Zhu T."/>
            <person name="Wang L."/>
            <person name="Wang Y."/>
            <person name="McGuire P.E."/>
            <person name="Liu S."/>
            <person name="Long H."/>
            <person name="Ramasamy R.K."/>
            <person name="Rodriguez J.C."/>
            <person name="Van S.L."/>
            <person name="Yuan L."/>
            <person name="Wang Z."/>
            <person name="Xia Z."/>
            <person name="Xiao L."/>
            <person name="Anderson O.D."/>
            <person name="Ouyang S."/>
            <person name="Liang Y."/>
            <person name="Zimin A.V."/>
            <person name="Pertea G."/>
            <person name="Qi P."/>
            <person name="Bennetzen J.L."/>
            <person name="Dai X."/>
            <person name="Dawson M.W."/>
            <person name="Muller H.G."/>
            <person name="Kugler K."/>
            <person name="Rivarola-Duarte L."/>
            <person name="Spannagl M."/>
            <person name="Mayer K.F.X."/>
            <person name="Lu F.H."/>
            <person name="Bevan M.W."/>
            <person name="Leroy P."/>
            <person name="Li P."/>
            <person name="You F.M."/>
            <person name="Sun Q."/>
            <person name="Liu Z."/>
            <person name="Lyons E."/>
            <person name="Wicker T."/>
            <person name="Salzberg S.L."/>
            <person name="Devos K.M."/>
            <person name="Dvorak J."/>
        </authorList>
    </citation>
    <scope>NUCLEOTIDE SEQUENCE [LARGE SCALE GENOMIC DNA]</scope>
    <source>
        <strain evidence="1">cv. AL8/78</strain>
    </source>
</reference>
<evidence type="ECO:0000313" key="1">
    <source>
        <dbReference type="EnsemblPlants" id="AET7Gv21283900.4"/>
    </source>
</evidence>
<proteinExistence type="predicted"/>
<dbReference type="Gramene" id="AET7Gv21283900.1">
    <property type="protein sequence ID" value="AET7Gv21283900.1"/>
    <property type="gene ID" value="AET7Gv21283900"/>
</dbReference>
<dbReference type="EnsemblPlants" id="AET2Gv20126000.5">
    <property type="protein sequence ID" value="AET2Gv20126000.5"/>
    <property type="gene ID" value="AET2Gv20126000"/>
</dbReference>
<reference evidence="1" key="4">
    <citation type="submission" date="2019-03" db="UniProtKB">
        <authorList>
            <consortium name="EnsemblPlants"/>
        </authorList>
    </citation>
    <scope>IDENTIFICATION</scope>
</reference>
<dbReference type="EnsemblPlants" id="AET2Gv20126000.7">
    <property type="protein sequence ID" value="AET2Gv20126000.7"/>
    <property type="gene ID" value="AET2Gv20126000"/>
</dbReference>
<dbReference type="EnsemblPlants" id="AET7Gv21283900.1">
    <property type="protein sequence ID" value="AET7Gv21283900.1"/>
    <property type="gene ID" value="AET7Gv21283900"/>
</dbReference>